<gene>
    <name evidence="5" type="ORF">D0544_04625</name>
</gene>
<dbReference type="Pfam" id="PF12625">
    <property type="entry name" value="Arabinose_bd"/>
    <property type="match status" value="1"/>
</dbReference>
<dbReference type="GO" id="GO:0005829">
    <property type="term" value="C:cytosol"/>
    <property type="evidence" value="ECO:0007669"/>
    <property type="project" value="TreeGrafter"/>
</dbReference>
<accession>A0A3P3VPZ4</accession>
<dbReference type="PROSITE" id="PS01124">
    <property type="entry name" value="HTH_ARAC_FAMILY_2"/>
    <property type="match status" value="1"/>
</dbReference>
<keyword evidence="6" id="KW-1185">Reference proteome</keyword>
<reference evidence="5 6" key="2">
    <citation type="submission" date="2018-12" db="EMBL/GenBank/DDBJ databases">
        <title>Simiduia agarivorans gen. nov., sp. nov., a marine, agarolytic bacterium isolated from shallow coastal water from Keelung, Taiwan.</title>
        <authorList>
            <person name="Shieh W.Y."/>
        </authorList>
    </citation>
    <scope>NUCLEOTIDE SEQUENCE [LARGE SCALE GENOMIC DNA]</scope>
    <source>
        <strain evidence="5 6">GTF-13</strain>
    </source>
</reference>
<evidence type="ECO:0000313" key="5">
    <source>
        <dbReference type="EMBL" id="RRJ84397.1"/>
    </source>
</evidence>
<dbReference type="Gene3D" id="1.10.10.60">
    <property type="entry name" value="Homeodomain-like"/>
    <property type="match status" value="1"/>
</dbReference>
<evidence type="ECO:0000259" key="4">
    <source>
        <dbReference type="PROSITE" id="PS01124"/>
    </source>
</evidence>
<dbReference type="AlphaFoldDB" id="A0A3P3VPZ4"/>
<proteinExistence type="predicted"/>
<feature type="domain" description="HTH araC/xylS-type" evidence="4">
    <location>
        <begin position="237"/>
        <end position="334"/>
    </location>
</feature>
<keyword evidence="3" id="KW-0804">Transcription</keyword>
<dbReference type="InterPro" id="IPR032687">
    <property type="entry name" value="AraC-type_N"/>
</dbReference>
<dbReference type="PANTHER" id="PTHR47894:SF4">
    <property type="entry name" value="HTH-TYPE TRANSCRIPTIONAL REGULATOR GADX"/>
    <property type="match status" value="1"/>
</dbReference>
<dbReference type="GO" id="GO:0000976">
    <property type="term" value="F:transcription cis-regulatory region binding"/>
    <property type="evidence" value="ECO:0007669"/>
    <property type="project" value="TreeGrafter"/>
</dbReference>
<keyword evidence="1" id="KW-0805">Transcription regulation</keyword>
<dbReference type="InterPro" id="IPR018060">
    <property type="entry name" value="HTH_AraC"/>
</dbReference>
<protein>
    <submittedName>
        <fullName evidence="5">AraC family transcriptional regulator</fullName>
    </submittedName>
</protein>
<name>A0A3P3VPZ4_9GAMM</name>
<dbReference type="EMBL" id="QWEZ01000001">
    <property type="protein sequence ID" value="RRJ84397.1"/>
    <property type="molecule type" value="Genomic_DNA"/>
</dbReference>
<dbReference type="Pfam" id="PF12833">
    <property type="entry name" value="HTH_18"/>
    <property type="match status" value="1"/>
</dbReference>
<dbReference type="PANTHER" id="PTHR47894">
    <property type="entry name" value="HTH-TYPE TRANSCRIPTIONAL REGULATOR GADX"/>
    <property type="match status" value="1"/>
</dbReference>
<sequence length="341" mass="38018">MSQASNRLKVKSSALMGFNPLCRRLQINPVSLLAAEGLSSTVLRSNDLMIDYNSFAHLLNRGADSADFPLFGLALSTYQGLKTFGPLGLLASQAATVADSLEVIKKFFHFHALGVSLTTTLLEREAQLAIEFDLDPSIGLEQVVEVSLGLGYNVLREMAPDTMRGARIHFRHSPLVPPEAYRQYIDAEIRFGQSKDAIVFPPRLLRQPPRPASDALKRYLESFLEQESQGREQPLPHKVSRLIYELIPTGEATLTTIAPMLGLNIRTLQRELKLIGTEFRTLLDQVRFEIARESLAADTPITDIALNLGYSELSAFSRAFKRWSGLSPLQWRQRAQQTGNP</sequence>
<dbReference type="SMART" id="SM00342">
    <property type="entry name" value="HTH_ARAC"/>
    <property type="match status" value="1"/>
</dbReference>
<evidence type="ECO:0000256" key="2">
    <source>
        <dbReference type="ARBA" id="ARBA00023125"/>
    </source>
</evidence>
<keyword evidence="2" id="KW-0238">DNA-binding</keyword>
<reference evidence="5 6" key="1">
    <citation type="submission" date="2018-08" db="EMBL/GenBank/DDBJ databases">
        <authorList>
            <person name="Khan S.A."/>
        </authorList>
    </citation>
    <scope>NUCLEOTIDE SEQUENCE [LARGE SCALE GENOMIC DNA]</scope>
    <source>
        <strain evidence="5 6">GTF-13</strain>
    </source>
</reference>
<dbReference type="Proteomes" id="UP000280792">
    <property type="component" value="Unassembled WGS sequence"/>
</dbReference>
<dbReference type="PRINTS" id="PR00032">
    <property type="entry name" value="HTHARAC"/>
</dbReference>
<dbReference type="SUPFAM" id="SSF46689">
    <property type="entry name" value="Homeodomain-like"/>
    <property type="match status" value="1"/>
</dbReference>
<dbReference type="InterPro" id="IPR009057">
    <property type="entry name" value="Homeodomain-like_sf"/>
</dbReference>
<dbReference type="InterPro" id="IPR020449">
    <property type="entry name" value="Tscrpt_reg_AraC-type_HTH"/>
</dbReference>
<dbReference type="GO" id="GO:0003700">
    <property type="term" value="F:DNA-binding transcription factor activity"/>
    <property type="evidence" value="ECO:0007669"/>
    <property type="project" value="InterPro"/>
</dbReference>
<evidence type="ECO:0000256" key="1">
    <source>
        <dbReference type="ARBA" id="ARBA00023015"/>
    </source>
</evidence>
<evidence type="ECO:0000313" key="6">
    <source>
        <dbReference type="Proteomes" id="UP000280792"/>
    </source>
</evidence>
<organism evidence="5 6">
    <name type="scientific">Aestuariirhabdus litorea</name>
    <dbReference type="NCBI Taxonomy" id="2528527"/>
    <lineage>
        <taxon>Bacteria</taxon>
        <taxon>Pseudomonadati</taxon>
        <taxon>Pseudomonadota</taxon>
        <taxon>Gammaproteobacteria</taxon>
        <taxon>Oceanospirillales</taxon>
        <taxon>Aestuariirhabdaceae</taxon>
        <taxon>Aestuariirhabdus</taxon>
    </lineage>
</organism>
<comment type="caution">
    <text evidence="5">The sequence shown here is derived from an EMBL/GenBank/DDBJ whole genome shotgun (WGS) entry which is preliminary data.</text>
</comment>
<evidence type="ECO:0000256" key="3">
    <source>
        <dbReference type="ARBA" id="ARBA00023163"/>
    </source>
</evidence>
<dbReference type="RefSeq" id="WP_125014826.1">
    <property type="nucleotide sequence ID" value="NZ_QWEZ01000001.1"/>
</dbReference>